<comment type="caution">
    <text evidence="3">The sequence shown here is derived from an EMBL/GenBank/DDBJ whole genome shotgun (WGS) entry which is preliminary data.</text>
</comment>
<feature type="transmembrane region" description="Helical" evidence="1">
    <location>
        <begin position="317"/>
        <end position="338"/>
    </location>
</feature>
<dbReference type="RefSeq" id="WP_186738432.1">
    <property type="nucleotide sequence ID" value="NZ_VFIA01000018.1"/>
</dbReference>
<feature type="transmembrane region" description="Helical" evidence="1">
    <location>
        <begin position="222"/>
        <end position="241"/>
    </location>
</feature>
<keyword evidence="1" id="KW-1133">Transmembrane helix</keyword>
<dbReference type="Proteomes" id="UP000700732">
    <property type="component" value="Unassembled WGS sequence"/>
</dbReference>
<reference evidence="3 4" key="1">
    <citation type="submission" date="2019-06" db="EMBL/GenBank/DDBJ databases">
        <title>Spirosoma utsteinense sp. nov. isolated from Antarctic ice-free soils.</title>
        <authorList>
            <person name="Tahon G."/>
        </authorList>
    </citation>
    <scope>NUCLEOTIDE SEQUENCE [LARGE SCALE GENOMIC DNA]</scope>
    <source>
        <strain evidence="3 4">LMG 31447</strain>
    </source>
</reference>
<gene>
    <name evidence="3" type="ORF">FH603_3187</name>
</gene>
<feature type="domain" description="Acyltransferase 3" evidence="2">
    <location>
        <begin position="17"/>
        <end position="364"/>
    </location>
</feature>
<feature type="transmembrane region" description="Helical" evidence="1">
    <location>
        <begin position="288"/>
        <end position="305"/>
    </location>
</feature>
<protein>
    <recommendedName>
        <fullName evidence="2">Acyltransferase 3 domain-containing protein</fullName>
    </recommendedName>
</protein>
<evidence type="ECO:0000259" key="2">
    <source>
        <dbReference type="Pfam" id="PF01757"/>
    </source>
</evidence>
<evidence type="ECO:0000256" key="1">
    <source>
        <dbReference type="SAM" id="Phobius"/>
    </source>
</evidence>
<dbReference type="InterPro" id="IPR050623">
    <property type="entry name" value="Glucan_succinyl_AcylTrfase"/>
</dbReference>
<keyword evidence="1" id="KW-0812">Transmembrane</keyword>
<dbReference type="PANTHER" id="PTHR36927:SF3">
    <property type="entry name" value="GLUCANS BIOSYNTHESIS PROTEIN C"/>
    <property type="match status" value="1"/>
</dbReference>
<accession>A0ABR6W933</accession>
<evidence type="ECO:0000313" key="4">
    <source>
        <dbReference type="Proteomes" id="UP000700732"/>
    </source>
</evidence>
<proteinExistence type="predicted"/>
<name>A0ABR6W933_9BACT</name>
<keyword evidence="4" id="KW-1185">Reference proteome</keyword>
<dbReference type="EMBL" id="VFIA01000018">
    <property type="protein sequence ID" value="MBC3792673.1"/>
    <property type="molecule type" value="Genomic_DNA"/>
</dbReference>
<feature type="transmembrane region" description="Helical" evidence="1">
    <location>
        <begin position="182"/>
        <end position="202"/>
    </location>
</feature>
<feature type="transmembrane region" description="Helical" evidence="1">
    <location>
        <begin position="98"/>
        <end position="116"/>
    </location>
</feature>
<feature type="transmembrane region" description="Helical" evidence="1">
    <location>
        <begin position="344"/>
        <end position="366"/>
    </location>
</feature>
<dbReference type="PANTHER" id="PTHR36927">
    <property type="entry name" value="BLR4337 PROTEIN"/>
    <property type="match status" value="1"/>
</dbReference>
<sequence>METFVTSTKTTASLRRYDLDWLRVIAFTLLIFFHTALFFSHWEWFLKNNVVSYSLNYPLVFLIQWRMPLLFIISGAGVYWSLGKRSVETFIKDRTRRILLPLFFGMLVIIPPQIYLERISGGQTYSYVEFYSTLFSSGFYPEGNLGWHHLWYLGYLFVYSLVALPFCLALRTPDGKRLTAQWAVLFEKPIWFIGLPIAWLLLGEFLNLPENERGLINDWKTHYRYFTLFSFGYVFCSQPLFWRTFSRYRLLTLGMASTMTVVLLLVYWRNWHEFTELEILVFTVLRVANYWCWLLAICGFGYKYLNFNNAFLQYASGAVYPFYILHQTLIIILGYYLAPVDWPWQVKFVLLIAGTFGGCFLLYHFLIRPFRLIRPLFGVR</sequence>
<keyword evidence="1" id="KW-0472">Membrane</keyword>
<feature type="transmembrane region" description="Helical" evidence="1">
    <location>
        <begin position="62"/>
        <end position="82"/>
    </location>
</feature>
<evidence type="ECO:0000313" key="3">
    <source>
        <dbReference type="EMBL" id="MBC3792673.1"/>
    </source>
</evidence>
<dbReference type="InterPro" id="IPR002656">
    <property type="entry name" value="Acyl_transf_3_dom"/>
</dbReference>
<feature type="transmembrane region" description="Helical" evidence="1">
    <location>
        <begin position="248"/>
        <end position="268"/>
    </location>
</feature>
<organism evidence="3 4">
    <name type="scientific">Spirosoma utsteinense</name>
    <dbReference type="NCBI Taxonomy" id="2585773"/>
    <lineage>
        <taxon>Bacteria</taxon>
        <taxon>Pseudomonadati</taxon>
        <taxon>Bacteroidota</taxon>
        <taxon>Cytophagia</taxon>
        <taxon>Cytophagales</taxon>
        <taxon>Cytophagaceae</taxon>
        <taxon>Spirosoma</taxon>
    </lineage>
</organism>
<feature type="transmembrane region" description="Helical" evidence="1">
    <location>
        <begin position="21"/>
        <end position="42"/>
    </location>
</feature>
<feature type="transmembrane region" description="Helical" evidence="1">
    <location>
        <begin position="150"/>
        <end position="170"/>
    </location>
</feature>
<dbReference type="Pfam" id="PF01757">
    <property type="entry name" value="Acyl_transf_3"/>
    <property type="match status" value="1"/>
</dbReference>